<dbReference type="EMBL" id="SDWV01000004">
    <property type="protein sequence ID" value="RYC13287.1"/>
    <property type="molecule type" value="Genomic_DNA"/>
</dbReference>
<feature type="transmembrane region" description="Helical" evidence="1">
    <location>
        <begin position="78"/>
        <end position="99"/>
    </location>
</feature>
<gene>
    <name evidence="2" type="ORF">EUA94_05270</name>
</gene>
<feature type="transmembrane region" description="Helical" evidence="1">
    <location>
        <begin position="119"/>
        <end position="138"/>
    </location>
</feature>
<keyword evidence="1" id="KW-1133">Transmembrane helix</keyword>
<name>A0A4V1RQL6_9ACTN</name>
<protein>
    <submittedName>
        <fullName evidence="2">Uncharacterized protein</fullName>
    </submittedName>
</protein>
<organism evidence="2 3">
    <name type="scientific">Nocardioides zhouii</name>
    <dbReference type="NCBI Taxonomy" id="1168729"/>
    <lineage>
        <taxon>Bacteria</taxon>
        <taxon>Bacillati</taxon>
        <taxon>Actinomycetota</taxon>
        <taxon>Actinomycetes</taxon>
        <taxon>Propionibacteriales</taxon>
        <taxon>Nocardioidaceae</taxon>
        <taxon>Nocardioides</taxon>
    </lineage>
</organism>
<feature type="transmembrane region" description="Helical" evidence="1">
    <location>
        <begin position="54"/>
        <end position="72"/>
    </location>
</feature>
<comment type="caution">
    <text evidence="2">The sequence shown here is derived from an EMBL/GenBank/DDBJ whole genome shotgun (WGS) entry which is preliminary data.</text>
</comment>
<feature type="transmembrane region" description="Helical" evidence="1">
    <location>
        <begin position="144"/>
        <end position="163"/>
    </location>
</feature>
<proteinExistence type="predicted"/>
<dbReference type="RefSeq" id="WP_129425420.1">
    <property type="nucleotide sequence ID" value="NZ_SDWV01000004.1"/>
</dbReference>
<evidence type="ECO:0000313" key="3">
    <source>
        <dbReference type="Proteomes" id="UP000291101"/>
    </source>
</evidence>
<keyword evidence="1" id="KW-0812">Transmembrane</keyword>
<evidence type="ECO:0000313" key="2">
    <source>
        <dbReference type="EMBL" id="RYC13287.1"/>
    </source>
</evidence>
<keyword evidence="1" id="KW-0472">Membrane</keyword>
<reference evidence="2 3" key="1">
    <citation type="submission" date="2019-01" db="EMBL/GenBank/DDBJ databases">
        <title>Novel species of Nocardioides.</title>
        <authorList>
            <person name="Liu Q."/>
            <person name="X Y.-H."/>
        </authorList>
    </citation>
    <scope>NUCLEOTIDE SEQUENCE [LARGE SCALE GENOMIC DNA]</scope>
    <source>
        <strain evidence="2 3">HLT2-9</strain>
    </source>
</reference>
<keyword evidence="3" id="KW-1185">Reference proteome</keyword>
<accession>A0A4V1RQL6</accession>
<evidence type="ECO:0000256" key="1">
    <source>
        <dbReference type="SAM" id="Phobius"/>
    </source>
</evidence>
<dbReference type="AlphaFoldDB" id="A0A4V1RQL6"/>
<sequence>MATVERTDGPSVLWLHRRPLVVVDAQGASSKGDLMRSNGAVDSSATGDLDPRRLLAMAVIFMCFYLAMPLMVPEAKVQPWLLASALIGSVVAGVAVATIQSKRVGADQGRSTRSPAATAARIGMMGLIGISLILAQSLSMVGVGWLVIGGAALATGAAAHGWMRKRRNR</sequence>
<dbReference type="Proteomes" id="UP000291101">
    <property type="component" value="Unassembled WGS sequence"/>
</dbReference>